<protein>
    <submittedName>
        <fullName evidence="1">RBBP9/YdeN family alpha/beta hydrolase</fullName>
    </submittedName>
</protein>
<comment type="caution">
    <text evidence="1">The sequence shown here is derived from an EMBL/GenBank/DDBJ whole genome shotgun (WGS) entry which is preliminary data.</text>
</comment>
<reference evidence="2" key="1">
    <citation type="journal article" date="2019" name="Int. J. Syst. Evol. Microbiol.">
        <title>The Global Catalogue of Microorganisms (GCM) 10K type strain sequencing project: providing services to taxonomists for standard genome sequencing and annotation.</title>
        <authorList>
            <consortium name="The Broad Institute Genomics Platform"/>
            <consortium name="The Broad Institute Genome Sequencing Center for Infectious Disease"/>
            <person name="Wu L."/>
            <person name="Ma J."/>
        </authorList>
    </citation>
    <scope>NUCLEOTIDE SEQUENCE [LARGE SCALE GENOMIC DNA]</scope>
    <source>
        <strain evidence="2">CGMCC 4.7246</strain>
    </source>
</reference>
<dbReference type="Gene3D" id="3.40.50.1820">
    <property type="entry name" value="alpha/beta hydrolase"/>
    <property type="match status" value="1"/>
</dbReference>
<dbReference type="SUPFAM" id="SSF53474">
    <property type="entry name" value="alpha/beta-Hydrolases"/>
    <property type="match status" value="1"/>
</dbReference>
<keyword evidence="1" id="KW-0378">Hydrolase</keyword>
<evidence type="ECO:0000313" key="2">
    <source>
        <dbReference type="Proteomes" id="UP001596220"/>
    </source>
</evidence>
<dbReference type="Proteomes" id="UP001596220">
    <property type="component" value="Unassembled WGS sequence"/>
</dbReference>
<keyword evidence="2" id="KW-1185">Reference proteome</keyword>
<dbReference type="InterPro" id="IPR010662">
    <property type="entry name" value="RBBP9/YdeN"/>
</dbReference>
<dbReference type="EMBL" id="JBHSQO010000013">
    <property type="protein sequence ID" value="MFC6090698.1"/>
    <property type="molecule type" value="Genomic_DNA"/>
</dbReference>
<sequence>MSLPHVLVLPGLGGAGPAHWQNWLAGELARHGGSVDVPEFSAPDAPRLDVWLDELRGHLAAARVSSARVSSGQVSSGQVSSGQERVVVAHSLACLLWLHHAAGEFDGALRVDRVLLVAPPAPGPAGEPFARGFPHPVPDPVSVRRAAVSTRLVVGEGDPCCSLRQAKGLAEALRLDLDVVVGGGRLDEESGYGSWGSVLKWARSGRTPLTPR</sequence>
<name>A0ABW1P5E0_9PSEU</name>
<gene>
    <name evidence="1" type="ORF">ACFP3R_15560</name>
</gene>
<evidence type="ECO:0000313" key="1">
    <source>
        <dbReference type="EMBL" id="MFC6090698.1"/>
    </source>
</evidence>
<accession>A0ABW1P5E0</accession>
<dbReference type="InterPro" id="IPR029058">
    <property type="entry name" value="AB_hydrolase_fold"/>
</dbReference>
<organism evidence="1 2">
    <name type="scientific">Saccharothrix lopnurensis</name>
    <dbReference type="NCBI Taxonomy" id="1670621"/>
    <lineage>
        <taxon>Bacteria</taxon>
        <taxon>Bacillati</taxon>
        <taxon>Actinomycetota</taxon>
        <taxon>Actinomycetes</taxon>
        <taxon>Pseudonocardiales</taxon>
        <taxon>Pseudonocardiaceae</taxon>
        <taxon>Saccharothrix</taxon>
    </lineage>
</organism>
<dbReference type="Pfam" id="PF06821">
    <property type="entry name" value="Ser_hydrolase"/>
    <property type="match status" value="2"/>
</dbReference>
<proteinExistence type="predicted"/>
<dbReference type="GO" id="GO:0016787">
    <property type="term" value="F:hydrolase activity"/>
    <property type="evidence" value="ECO:0007669"/>
    <property type="project" value="UniProtKB-KW"/>
</dbReference>
<dbReference type="RefSeq" id="WP_380636844.1">
    <property type="nucleotide sequence ID" value="NZ_JBHSQO010000013.1"/>
</dbReference>